<dbReference type="SUPFAM" id="SSF55008">
    <property type="entry name" value="HMA, heavy metal-associated domain"/>
    <property type="match status" value="1"/>
</dbReference>
<evidence type="ECO:0000313" key="5">
    <source>
        <dbReference type="EMBL" id="EYE87650.1"/>
    </source>
</evidence>
<keyword evidence="3" id="KW-0186">Copper</keyword>
<name>A0A017RUT6_9CLOT</name>
<dbReference type="InterPro" id="IPR000428">
    <property type="entry name" value="Cu-bd"/>
</dbReference>
<dbReference type="InterPro" id="IPR006122">
    <property type="entry name" value="HMA_Cu_ion-bd"/>
</dbReference>
<dbReference type="STRING" id="1403537.Q428_12100"/>
<dbReference type="InterPro" id="IPR017969">
    <property type="entry name" value="Heavy-metal-associated_CS"/>
</dbReference>
<reference evidence="5 6" key="1">
    <citation type="journal article" date="2014" name="Genome Announc.">
        <title>Draft Genome Sequence of Fervidicella metallireducens Strain AeBT, an Iron-Reducing Thermoanaerobe from the Great Artesian Basin.</title>
        <authorList>
            <person name="Patel B.K."/>
        </authorList>
    </citation>
    <scope>NUCLEOTIDE SEQUENCE [LARGE SCALE GENOMIC DNA]</scope>
    <source>
        <strain evidence="5 6">AeB</strain>
    </source>
</reference>
<organism evidence="5 6">
    <name type="scientific">Fervidicella metallireducens AeB</name>
    <dbReference type="NCBI Taxonomy" id="1403537"/>
    <lineage>
        <taxon>Bacteria</taxon>
        <taxon>Bacillati</taxon>
        <taxon>Bacillota</taxon>
        <taxon>Clostridia</taxon>
        <taxon>Eubacteriales</taxon>
        <taxon>Clostridiaceae</taxon>
        <taxon>Fervidicella</taxon>
    </lineage>
</organism>
<dbReference type="AlphaFoldDB" id="A0A017RUT6"/>
<dbReference type="NCBIfam" id="TIGR00003">
    <property type="entry name" value="copper ion binding protein"/>
    <property type="match status" value="1"/>
</dbReference>
<dbReference type="RefSeq" id="WP_035381101.1">
    <property type="nucleotide sequence ID" value="NZ_AZQP01000043.1"/>
</dbReference>
<dbReference type="Pfam" id="PF00403">
    <property type="entry name" value="HMA"/>
    <property type="match status" value="1"/>
</dbReference>
<evidence type="ECO:0000256" key="2">
    <source>
        <dbReference type="ARBA" id="ARBA00022723"/>
    </source>
</evidence>
<dbReference type="CDD" id="cd00371">
    <property type="entry name" value="HMA"/>
    <property type="match status" value="1"/>
</dbReference>
<evidence type="ECO:0000256" key="3">
    <source>
        <dbReference type="ARBA" id="ARBA00023008"/>
    </source>
</evidence>
<dbReference type="EMBL" id="AZQP01000043">
    <property type="protein sequence ID" value="EYE87650.1"/>
    <property type="molecule type" value="Genomic_DNA"/>
</dbReference>
<dbReference type="OrthoDB" id="9813965at2"/>
<evidence type="ECO:0000313" key="6">
    <source>
        <dbReference type="Proteomes" id="UP000019681"/>
    </source>
</evidence>
<feature type="domain" description="HMA" evidence="4">
    <location>
        <begin position="1"/>
        <end position="65"/>
    </location>
</feature>
<evidence type="ECO:0000259" key="4">
    <source>
        <dbReference type="PROSITE" id="PS50846"/>
    </source>
</evidence>
<dbReference type="FunFam" id="3.30.70.100:FF:000001">
    <property type="entry name" value="ATPase copper transporting beta"/>
    <property type="match status" value="1"/>
</dbReference>
<dbReference type="Gene3D" id="3.30.70.100">
    <property type="match status" value="1"/>
</dbReference>
<protein>
    <recommendedName>
        <fullName evidence="1">Copper chaperone CopZ</fullName>
    </recommendedName>
</protein>
<dbReference type="PROSITE" id="PS01047">
    <property type="entry name" value="HMA_1"/>
    <property type="match status" value="1"/>
</dbReference>
<dbReference type="PANTHER" id="PTHR46594:SF4">
    <property type="entry name" value="P-TYPE CATION-TRANSPORTING ATPASE"/>
    <property type="match status" value="1"/>
</dbReference>
<dbReference type="PANTHER" id="PTHR46594">
    <property type="entry name" value="P-TYPE CATION-TRANSPORTING ATPASE"/>
    <property type="match status" value="1"/>
</dbReference>
<dbReference type="InterPro" id="IPR006121">
    <property type="entry name" value="HMA_dom"/>
</dbReference>
<comment type="caution">
    <text evidence="5">The sequence shown here is derived from an EMBL/GenBank/DDBJ whole genome shotgun (WGS) entry which is preliminary data.</text>
</comment>
<dbReference type="InterPro" id="IPR036163">
    <property type="entry name" value="HMA_dom_sf"/>
</dbReference>
<proteinExistence type="predicted"/>
<sequence>MIKIIKIEGMSCMHCVNHVKNALTDIAGVKSVEVDLKAKSAKVQLEGVSDDELKNAIEDAGYEVVGIEEN</sequence>
<dbReference type="PRINTS" id="PR00944">
    <property type="entry name" value="CUEXPORT"/>
</dbReference>
<dbReference type="GO" id="GO:0005507">
    <property type="term" value="F:copper ion binding"/>
    <property type="evidence" value="ECO:0007669"/>
    <property type="project" value="InterPro"/>
</dbReference>
<evidence type="ECO:0000256" key="1">
    <source>
        <dbReference type="ARBA" id="ARBA00015313"/>
    </source>
</evidence>
<keyword evidence="2" id="KW-0479">Metal-binding</keyword>
<keyword evidence="6" id="KW-1185">Reference proteome</keyword>
<gene>
    <name evidence="5" type="ORF">Q428_12100</name>
</gene>
<accession>A0A017RUT6</accession>
<dbReference type="GO" id="GO:0006825">
    <property type="term" value="P:copper ion transport"/>
    <property type="evidence" value="ECO:0007669"/>
    <property type="project" value="InterPro"/>
</dbReference>
<dbReference type="PROSITE" id="PS50846">
    <property type="entry name" value="HMA_2"/>
    <property type="match status" value="1"/>
</dbReference>
<dbReference type="Proteomes" id="UP000019681">
    <property type="component" value="Unassembled WGS sequence"/>
</dbReference>